<evidence type="ECO:0000256" key="17">
    <source>
        <dbReference type="SAM" id="MobiDB-lite"/>
    </source>
</evidence>
<dbReference type="InterPro" id="IPR024109">
    <property type="entry name" value="Trp-tRNA-ligase_bac-type"/>
</dbReference>
<evidence type="ECO:0000256" key="15">
    <source>
        <dbReference type="ARBA" id="ARBA00049929"/>
    </source>
</evidence>
<dbReference type="AlphaFoldDB" id="A0A2T3AFR8"/>
<feature type="domain" description="Small ribosomal subunit protein uS10" evidence="18">
    <location>
        <begin position="104"/>
        <end position="201"/>
    </location>
</feature>
<evidence type="ECO:0000256" key="6">
    <source>
        <dbReference type="ARBA" id="ARBA00022741"/>
    </source>
</evidence>
<dbReference type="EC" id="6.1.1.2" evidence="4"/>
<dbReference type="FunFam" id="3.40.50.620:FF:000082">
    <property type="entry name" value="MSW1p Mitochondrial tryptophanyl-tRNA synthetase"/>
    <property type="match status" value="1"/>
</dbReference>
<dbReference type="InterPro" id="IPR014729">
    <property type="entry name" value="Rossmann-like_a/b/a_fold"/>
</dbReference>
<keyword evidence="10 19" id="KW-0030">Aminoacyl-tRNA synthetase</keyword>
<dbReference type="SUPFAM" id="SSF54999">
    <property type="entry name" value="Ribosomal protein S10"/>
    <property type="match status" value="1"/>
</dbReference>
<evidence type="ECO:0000256" key="5">
    <source>
        <dbReference type="ARBA" id="ARBA00022598"/>
    </source>
</evidence>
<keyword evidence="11" id="KW-0687">Ribonucleoprotein</keyword>
<dbReference type="Gene3D" id="1.10.240.10">
    <property type="entry name" value="Tyrosyl-Transfer RNA Synthetase"/>
    <property type="match status" value="1"/>
</dbReference>
<dbReference type="Pfam" id="PF00579">
    <property type="entry name" value="tRNA-synt_1b"/>
    <property type="match status" value="1"/>
</dbReference>
<dbReference type="InParanoid" id="A0A2T3AFR8"/>
<evidence type="ECO:0000256" key="11">
    <source>
        <dbReference type="ARBA" id="ARBA00023274"/>
    </source>
</evidence>
<dbReference type="GO" id="GO:0005840">
    <property type="term" value="C:ribosome"/>
    <property type="evidence" value="ECO:0007669"/>
    <property type="project" value="UniProtKB-KW"/>
</dbReference>
<evidence type="ECO:0000256" key="7">
    <source>
        <dbReference type="ARBA" id="ARBA00022840"/>
    </source>
</evidence>
<dbReference type="GO" id="GO:0004830">
    <property type="term" value="F:tryptophan-tRNA ligase activity"/>
    <property type="evidence" value="ECO:0007669"/>
    <property type="project" value="UniProtKB-EC"/>
</dbReference>
<comment type="similarity">
    <text evidence="3">Belongs to the universal ribosomal protein uS10 family.</text>
</comment>
<dbReference type="GO" id="GO:0005759">
    <property type="term" value="C:mitochondrial matrix"/>
    <property type="evidence" value="ECO:0007669"/>
    <property type="project" value="TreeGrafter"/>
</dbReference>
<dbReference type="STRING" id="2025994.A0A2T3AFR8"/>
<dbReference type="SMART" id="SM01403">
    <property type="entry name" value="Ribosomal_S10"/>
    <property type="match status" value="1"/>
</dbReference>
<keyword evidence="8" id="KW-0648">Protein biosynthesis</keyword>
<dbReference type="InterPro" id="IPR050203">
    <property type="entry name" value="Trp-tRNA_synthetase"/>
</dbReference>
<evidence type="ECO:0000256" key="9">
    <source>
        <dbReference type="ARBA" id="ARBA00022980"/>
    </source>
</evidence>
<dbReference type="OrthoDB" id="15808at2759"/>
<dbReference type="InterPro" id="IPR027486">
    <property type="entry name" value="Ribosomal_uS10_dom"/>
</dbReference>
<comment type="catalytic activity">
    <reaction evidence="15">
        <text>tRNA(Trp) + L-tryptophan + ATP = L-tryptophyl-tRNA(Trp) + AMP + diphosphate + H(+)</text>
        <dbReference type="Rhea" id="RHEA:24080"/>
        <dbReference type="Rhea" id="RHEA-COMP:9671"/>
        <dbReference type="Rhea" id="RHEA-COMP:9705"/>
        <dbReference type="ChEBI" id="CHEBI:15378"/>
        <dbReference type="ChEBI" id="CHEBI:30616"/>
        <dbReference type="ChEBI" id="CHEBI:33019"/>
        <dbReference type="ChEBI" id="CHEBI:57912"/>
        <dbReference type="ChEBI" id="CHEBI:78442"/>
        <dbReference type="ChEBI" id="CHEBI:78535"/>
        <dbReference type="ChEBI" id="CHEBI:456215"/>
        <dbReference type="EC" id="6.1.1.2"/>
    </reaction>
</comment>
<reference evidence="19 20" key="1">
    <citation type="journal article" date="2018" name="Mycol. Prog.">
        <title>Coniella lustricola, a new species from submerged detritus.</title>
        <authorList>
            <person name="Raudabaugh D.B."/>
            <person name="Iturriaga T."/>
            <person name="Carver A."/>
            <person name="Mondo S."/>
            <person name="Pangilinan J."/>
            <person name="Lipzen A."/>
            <person name="He G."/>
            <person name="Amirebrahimi M."/>
            <person name="Grigoriev I.V."/>
            <person name="Miller A.N."/>
        </authorList>
    </citation>
    <scope>NUCLEOTIDE SEQUENCE [LARGE SCALE GENOMIC DNA]</scope>
    <source>
        <strain evidence="19 20">B22-T-1</strain>
    </source>
</reference>
<dbReference type="InterPro" id="IPR001412">
    <property type="entry name" value="aa-tRNA-synth_I_CS"/>
</dbReference>
<dbReference type="FunFam" id="3.30.70.600:FF:000003">
    <property type="entry name" value="30S ribosomal protein S10"/>
    <property type="match status" value="1"/>
</dbReference>
<evidence type="ECO:0000256" key="2">
    <source>
        <dbReference type="ARBA" id="ARBA00005594"/>
    </source>
</evidence>
<evidence type="ECO:0000313" key="20">
    <source>
        <dbReference type="Proteomes" id="UP000241462"/>
    </source>
</evidence>
<dbReference type="GO" id="GO:1990904">
    <property type="term" value="C:ribonucleoprotein complex"/>
    <property type="evidence" value="ECO:0007669"/>
    <property type="project" value="UniProtKB-KW"/>
</dbReference>
<dbReference type="CDD" id="cd00806">
    <property type="entry name" value="TrpRS_core"/>
    <property type="match status" value="1"/>
</dbReference>
<evidence type="ECO:0000313" key="19">
    <source>
        <dbReference type="EMBL" id="PSR94593.1"/>
    </source>
</evidence>
<keyword evidence="20" id="KW-1185">Reference proteome</keyword>
<keyword evidence="5" id="KW-0436">Ligase</keyword>
<evidence type="ECO:0000259" key="18">
    <source>
        <dbReference type="SMART" id="SM01403"/>
    </source>
</evidence>
<protein>
    <recommendedName>
        <fullName evidence="13">Small ribosomal subunit protein uS10m</fullName>
        <ecNumber evidence="4">6.1.1.2</ecNumber>
    </recommendedName>
    <alternativeName>
        <fullName evidence="14">37S ribosomal protein S10, mitochondrial</fullName>
    </alternativeName>
    <alternativeName>
        <fullName evidence="16">Mitochondrial ribosomal small subunit protein 10</fullName>
    </alternativeName>
    <alternativeName>
        <fullName evidence="12">Tryptophanyl-tRNA synthetase</fullName>
    </alternativeName>
</protein>
<evidence type="ECO:0000256" key="14">
    <source>
        <dbReference type="ARBA" id="ARBA00042916"/>
    </source>
</evidence>
<keyword evidence="6" id="KW-0547">Nucleotide-binding</keyword>
<dbReference type="Pfam" id="PF00338">
    <property type="entry name" value="Ribosomal_S10"/>
    <property type="match status" value="1"/>
</dbReference>
<evidence type="ECO:0000256" key="4">
    <source>
        <dbReference type="ARBA" id="ARBA00013161"/>
    </source>
</evidence>
<dbReference type="EMBL" id="KZ678396">
    <property type="protein sequence ID" value="PSR94593.1"/>
    <property type="molecule type" value="Genomic_DNA"/>
</dbReference>
<keyword evidence="9" id="KW-0689">Ribosomal protein</keyword>
<dbReference type="Proteomes" id="UP000241462">
    <property type="component" value="Unassembled WGS sequence"/>
</dbReference>
<dbReference type="NCBIfam" id="TIGR00233">
    <property type="entry name" value="trpS"/>
    <property type="match status" value="1"/>
</dbReference>
<evidence type="ECO:0000256" key="12">
    <source>
        <dbReference type="ARBA" id="ARBA00030268"/>
    </source>
</evidence>
<dbReference type="GO" id="GO:0070183">
    <property type="term" value="P:mitochondrial tryptophanyl-tRNA aminoacylation"/>
    <property type="evidence" value="ECO:0007669"/>
    <property type="project" value="TreeGrafter"/>
</dbReference>
<dbReference type="GO" id="GO:0003735">
    <property type="term" value="F:structural constituent of ribosome"/>
    <property type="evidence" value="ECO:0007669"/>
    <property type="project" value="InterPro"/>
</dbReference>
<keyword evidence="7" id="KW-0067">ATP-binding</keyword>
<dbReference type="FunCoup" id="A0A2T3AFR8">
    <property type="interactions" value="400"/>
</dbReference>
<dbReference type="PANTHER" id="PTHR43766">
    <property type="entry name" value="TRYPTOPHAN--TRNA LIGASE, MITOCHONDRIAL"/>
    <property type="match status" value="1"/>
</dbReference>
<dbReference type="PRINTS" id="PR01039">
    <property type="entry name" value="TRNASYNTHTRP"/>
</dbReference>
<dbReference type="InterPro" id="IPR001848">
    <property type="entry name" value="Ribosomal_uS10"/>
</dbReference>
<dbReference type="GO" id="GO:0005524">
    <property type="term" value="F:ATP binding"/>
    <property type="evidence" value="ECO:0007669"/>
    <property type="project" value="UniProtKB-KW"/>
</dbReference>
<organism evidence="19 20">
    <name type="scientific">Coniella lustricola</name>
    <dbReference type="NCBI Taxonomy" id="2025994"/>
    <lineage>
        <taxon>Eukaryota</taxon>
        <taxon>Fungi</taxon>
        <taxon>Dikarya</taxon>
        <taxon>Ascomycota</taxon>
        <taxon>Pezizomycotina</taxon>
        <taxon>Sordariomycetes</taxon>
        <taxon>Sordariomycetidae</taxon>
        <taxon>Diaporthales</taxon>
        <taxon>Schizoparmaceae</taxon>
        <taxon>Coniella</taxon>
    </lineage>
</organism>
<proteinExistence type="inferred from homology"/>
<sequence length="659" mass="73179">MAHLQKLQTGLTAEALEQEGAYNSEVAAQNEIATKSVSESTKSTRSTQSKATSGVQQLSAEELAQRRIDRHAEEDGLSRMPRNVQAYYLQPLRRVAEYGIPSCDLQLRSYSIRPLEFFCDFALRAAYYLGLPAYGPVPLPKIIERWTVPKSNFIFKKSQENFERITRRRLIQIKDGNPETVQIWLAFLQKHQQAAVGLKANIWEFSGIDVAKELAAALEEAQPLIDSQARFLSQNKEFATVEKVDEVLQSEKYRLVGAQYSYKEVKLSSSGSAPVQRPASCRVSKQAKNTSSTTSSQAAKQNNKVIFSGIQPTGIPHLGNYLGALKQWVSLQDGAAKDTRLLFSIVDLHALTVPQKAKQLREQRRQMLAALLAVGVNPERSSIFYQSSVPAHAELMWILSCTASMGYLSRMTQWKSKLALSEDTNALDDKAKASLKLGLFSYPVLQAADIMVHRATHVPVGEDQRQHIEFARECAKNFNATHNKADILLQPETILSPARRIMSLTNPTAKMSKSEANPASRVLITDEDDVIRQKLRRALTDSLSEPISYNTTTRPGVANLLEILSILEQKGAGAKQETGRTPAEIAVDFASVSSPLKTLKERAAEAIIAELRGVRESYNDYLGRNGGKWLDEIESAGAQVARENANRTMKLVKKAIGFY</sequence>
<dbReference type="HAMAP" id="MF_00508">
    <property type="entry name" value="Ribosomal_uS10"/>
    <property type="match status" value="1"/>
</dbReference>
<feature type="region of interest" description="Disordered" evidence="17">
    <location>
        <begin position="32"/>
        <end position="58"/>
    </location>
</feature>
<dbReference type="InterPro" id="IPR002305">
    <property type="entry name" value="aa-tRNA-synth_Ic"/>
</dbReference>
<feature type="compositionally biased region" description="Low complexity" evidence="17">
    <location>
        <begin position="284"/>
        <end position="298"/>
    </location>
</feature>
<dbReference type="InterPro" id="IPR036838">
    <property type="entry name" value="Ribosomal_uS10_dom_sf"/>
</dbReference>
<dbReference type="Gene3D" id="3.30.70.600">
    <property type="entry name" value="Ribosomal protein S10 domain"/>
    <property type="match status" value="1"/>
</dbReference>
<accession>A0A2T3AFR8</accession>
<evidence type="ECO:0000256" key="10">
    <source>
        <dbReference type="ARBA" id="ARBA00023146"/>
    </source>
</evidence>
<gene>
    <name evidence="19" type="ORF">BD289DRAFT_459203</name>
</gene>
<comment type="subcellular location">
    <subcellularLocation>
        <location evidence="1">Mitochondrion</location>
    </subcellularLocation>
</comment>
<evidence type="ECO:0000256" key="3">
    <source>
        <dbReference type="ARBA" id="ARBA00007102"/>
    </source>
</evidence>
<evidence type="ECO:0000256" key="13">
    <source>
        <dbReference type="ARBA" id="ARBA00035261"/>
    </source>
</evidence>
<dbReference type="Gene3D" id="3.40.50.620">
    <property type="entry name" value="HUPs"/>
    <property type="match status" value="1"/>
</dbReference>
<comment type="similarity">
    <text evidence="2">Belongs to the class-I aminoacyl-tRNA synthetase family.</text>
</comment>
<name>A0A2T3AFR8_9PEZI</name>
<evidence type="ECO:0000256" key="16">
    <source>
        <dbReference type="ARBA" id="ARBA00078476"/>
    </source>
</evidence>
<dbReference type="HAMAP" id="MF_00140_B">
    <property type="entry name" value="Trp_tRNA_synth_B"/>
    <property type="match status" value="1"/>
</dbReference>
<dbReference type="PROSITE" id="PS00178">
    <property type="entry name" value="AA_TRNA_LIGASE_I"/>
    <property type="match status" value="1"/>
</dbReference>
<dbReference type="InterPro" id="IPR002306">
    <property type="entry name" value="Trp-tRNA-ligase"/>
</dbReference>
<feature type="region of interest" description="Disordered" evidence="17">
    <location>
        <begin position="271"/>
        <end position="298"/>
    </location>
</feature>
<dbReference type="SUPFAM" id="SSF52374">
    <property type="entry name" value="Nucleotidylyl transferase"/>
    <property type="match status" value="1"/>
</dbReference>
<evidence type="ECO:0000256" key="1">
    <source>
        <dbReference type="ARBA" id="ARBA00004173"/>
    </source>
</evidence>
<evidence type="ECO:0000256" key="8">
    <source>
        <dbReference type="ARBA" id="ARBA00022917"/>
    </source>
</evidence>
<dbReference type="PANTHER" id="PTHR43766:SF1">
    <property type="entry name" value="TRYPTOPHAN--TRNA LIGASE, MITOCHONDRIAL"/>
    <property type="match status" value="1"/>
</dbReference>